<keyword evidence="6 11" id="KW-0159">Chromosome partition</keyword>
<dbReference type="InterPro" id="IPR004107">
    <property type="entry name" value="Integrase_SAM-like_N"/>
</dbReference>
<dbReference type="InterPro" id="IPR011010">
    <property type="entry name" value="DNA_brk_join_enz"/>
</dbReference>
<dbReference type="NCBIfam" id="TIGR02225">
    <property type="entry name" value="recomb_XerD"/>
    <property type="match status" value="1"/>
</dbReference>
<evidence type="ECO:0000259" key="12">
    <source>
        <dbReference type="PROSITE" id="PS51898"/>
    </source>
</evidence>
<comment type="similarity">
    <text evidence="2 11">Belongs to the 'phage' integrase family. XerD subfamily.</text>
</comment>
<evidence type="ECO:0000313" key="14">
    <source>
        <dbReference type="EMBL" id="SCW27387.1"/>
    </source>
</evidence>
<dbReference type="AlphaFoldDB" id="A0A1G4P564"/>
<keyword evidence="7 11" id="KW-0229">DNA integration</keyword>
<dbReference type="GO" id="GO:0003677">
    <property type="term" value="F:DNA binding"/>
    <property type="evidence" value="ECO:0007669"/>
    <property type="project" value="UniProtKB-UniRule"/>
</dbReference>
<dbReference type="InterPro" id="IPR010998">
    <property type="entry name" value="Integrase_recombinase_N"/>
</dbReference>
<dbReference type="CDD" id="cd00798">
    <property type="entry name" value="INT_XerDC_C"/>
    <property type="match status" value="1"/>
</dbReference>
<evidence type="ECO:0000256" key="9">
    <source>
        <dbReference type="ARBA" id="ARBA00023172"/>
    </source>
</evidence>
<evidence type="ECO:0000256" key="7">
    <source>
        <dbReference type="ARBA" id="ARBA00022908"/>
    </source>
</evidence>
<dbReference type="PANTHER" id="PTHR30349:SF81">
    <property type="entry name" value="TYROSINE RECOMBINASE XERC"/>
    <property type="match status" value="1"/>
</dbReference>
<keyword evidence="8 11" id="KW-0238">DNA-binding</keyword>
<evidence type="ECO:0000256" key="8">
    <source>
        <dbReference type="ARBA" id="ARBA00023125"/>
    </source>
</evidence>
<dbReference type="Proteomes" id="UP000198601">
    <property type="component" value="Unassembled WGS sequence"/>
</dbReference>
<evidence type="ECO:0000256" key="2">
    <source>
        <dbReference type="ARBA" id="ARBA00010450"/>
    </source>
</evidence>
<dbReference type="SUPFAM" id="SSF47823">
    <property type="entry name" value="lambda integrase-like, N-terminal domain"/>
    <property type="match status" value="1"/>
</dbReference>
<accession>A0A1G4P564</accession>
<keyword evidence="9 11" id="KW-0233">DNA recombination</keyword>
<name>A0A1G4P564_9BACL</name>
<dbReference type="NCBIfam" id="NF001399">
    <property type="entry name" value="PRK00283.1"/>
    <property type="match status" value="1"/>
</dbReference>
<keyword evidence="10 11" id="KW-0131">Cell cycle</keyword>
<dbReference type="InterPro" id="IPR011932">
    <property type="entry name" value="Recomb_XerD"/>
</dbReference>
<feature type="active site" evidence="11">
    <location>
        <position position="289"/>
    </location>
</feature>
<sequence length="320" mass="36094">MGPVCGIVLKAPMQDTKGDQLRMKQELNSFIRFLAEDRGLAQNTLDSYRRDLSQYIDYLEISGVSSLGDSGKLNISGYMLDLKQRGRATATLSRSMVSIRAFYQFLVKERLLDSDPSLHLETPRLEKRIPKVLSVQEVGKLLQAPLTTTPNGMRDKAMLEVLYATGIRVSELISLDVDSVNPSMGFIRCVGKGKERVVPLGRIASEYAEAYIQTMRAKLLKPSKAEEALFVSHLGTRMTRQGFWKIIKRYAAESDIQMEITPHTLRHSFAAHLLENGADLRSVQEMLGHADISTTQIYTQVTRSKMKEVYDRTHPRAKIE</sequence>
<dbReference type="HAMAP" id="MF_01808">
    <property type="entry name" value="Recomb_XerC_XerD"/>
    <property type="match status" value="1"/>
</dbReference>
<feature type="active site" evidence="11">
    <location>
        <position position="263"/>
    </location>
</feature>
<dbReference type="GO" id="GO:0007059">
    <property type="term" value="P:chromosome segregation"/>
    <property type="evidence" value="ECO:0007669"/>
    <property type="project" value="UniProtKB-UniRule"/>
</dbReference>
<dbReference type="Pfam" id="PF00589">
    <property type="entry name" value="Phage_integrase"/>
    <property type="match status" value="1"/>
</dbReference>
<dbReference type="GO" id="GO:0006313">
    <property type="term" value="P:DNA transposition"/>
    <property type="evidence" value="ECO:0007669"/>
    <property type="project" value="UniProtKB-UniRule"/>
</dbReference>
<dbReference type="STRING" id="624147.SAMN04487970_100186"/>
<reference evidence="15" key="1">
    <citation type="submission" date="2016-10" db="EMBL/GenBank/DDBJ databases">
        <authorList>
            <person name="Varghese N."/>
            <person name="Submissions S."/>
        </authorList>
    </citation>
    <scope>NUCLEOTIDE SEQUENCE [LARGE SCALE GENOMIC DNA]</scope>
    <source>
        <strain evidence="15">CGMCC 1.8946</strain>
    </source>
</reference>
<dbReference type="SUPFAM" id="SSF56349">
    <property type="entry name" value="DNA breaking-rejoining enzymes"/>
    <property type="match status" value="1"/>
</dbReference>
<dbReference type="GO" id="GO:0051301">
    <property type="term" value="P:cell division"/>
    <property type="evidence" value="ECO:0007669"/>
    <property type="project" value="UniProtKB-KW"/>
</dbReference>
<feature type="domain" description="Core-binding (CB)" evidence="13">
    <location>
        <begin position="21"/>
        <end position="107"/>
    </location>
</feature>
<organism evidence="14 15">
    <name type="scientific">Paenibacillus tianmuensis</name>
    <dbReference type="NCBI Taxonomy" id="624147"/>
    <lineage>
        <taxon>Bacteria</taxon>
        <taxon>Bacillati</taxon>
        <taxon>Bacillota</taxon>
        <taxon>Bacilli</taxon>
        <taxon>Bacillales</taxon>
        <taxon>Paenibacillaceae</taxon>
        <taxon>Paenibacillus</taxon>
    </lineage>
</organism>
<dbReference type="GO" id="GO:0005737">
    <property type="term" value="C:cytoplasm"/>
    <property type="evidence" value="ECO:0007669"/>
    <property type="project" value="UniProtKB-SubCell"/>
</dbReference>
<dbReference type="Pfam" id="PF02899">
    <property type="entry name" value="Phage_int_SAM_1"/>
    <property type="match status" value="1"/>
</dbReference>
<evidence type="ECO:0000256" key="4">
    <source>
        <dbReference type="ARBA" id="ARBA00022490"/>
    </source>
</evidence>
<comment type="function">
    <text evidence="11">Site-specific tyrosine recombinase, which acts by catalyzing the cutting and rejoining of the recombining DNA molecules. The XerC-XerD complex is essential to convert dimers of the bacterial chromosome into monomers to permit their segregation at cell division. It also contributes to the segregational stability of plasmids.</text>
</comment>
<feature type="active site" evidence="11">
    <location>
        <position position="168"/>
    </location>
</feature>
<dbReference type="InterPro" id="IPR013762">
    <property type="entry name" value="Integrase-like_cat_sf"/>
</dbReference>
<dbReference type="PROSITE" id="PS51898">
    <property type="entry name" value="TYR_RECOMBINASE"/>
    <property type="match status" value="1"/>
</dbReference>
<dbReference type="GO" id="GO:0009037">
    <property type="term" value="F:tyrosine-based site-specific recombinase activity"/>
    <property type="evidence" value="ECO:0007669"/>
    <property type="project" value="UniProtKB-UniRule"/>
</dbReference>
<feature type="active site" description="O-(3'-phospho-DNA)-tyrosine intermediate" evidence="11">
    <location>
        <position position="298"/>
    </location>
</feature>
<evidence type="ECO:0000313" key="15">
    <source>
        <dbReference type="Proteomes" id="UP000198601"/>
    </source>
</evidence>
<evidence type="ECO:0000256" key="5">
    <source>
        <dbReference type="ARBA" id="ARBA00022618"/>
    </source>
</evidence>
<feature type="active site" evidence="11">
    <location>
        <position position="266"/>
    </location>
</feature>
<dbReference type="Gene3D" id="1.10.443.10">
    <property type="entry name" value="Intergrase catalytic core"/>
    <property type="match status" value="1"/>
</dbReference>
<dbReference type="InterPro" id="IPR050090">
    <property type="entry name" value="Tyrosine_recombinase_XerCD"/>
</dbReference>
<evidence type="ECO:0000256" key="1">
    <source>
        <dbReference type="ARBA" id="ARBA00004496"/>
    </source>
</evidence>
<evidence type="ECO:0000256" key="10">
    <source>
        <dbReference type="ARBA" id="ARBA00023306"/>
    </source>
</evidence>
<dbReference type="PROSITE" id="PS51900">
    <property type="entry name" value="CB"/>
    <property type="match status" value="1"/>
</dbReference>
<feature type="domain" description="Tyr recombinase" evidence="12">
    <location>
        <begin position="128"/>
        <end position="311"/>
    </location>
</feature>
<feature type="active site" evidence="11">
    <location>
        <position position="192"/>
    </location>
</feature>
<dbReference type="InterPro" id="IPR023009">
    <property type="entry name" value="Tyrosine_recombinase_XerC/XerD"/>
</dbReference>
<protein>
    <recommendedName>
        <fullName evidence="3 11">Tyrosine recombinase XerD</fullName>
    </recommendedName>
</protein>
<evidence type="ECO:0000256" key="6">
    <source>
        <dbReference type="ARBA" id="ARBA00022829"/>
    </source>
</evidence>
<keyword evidence="4 11" id="KW-0963">Cytoplasm</keyword>
<comment type="subunit">
    <text evidence="11">Forms a cyclic heterotetrameric complex composed of two molecules of XerC and two molecules of XerD.</text>
</comment>
<dbReference type="EMBL" id="FMTT01000001">
    <property type="protein sequence ID" value="SCW27387.1"/>
    <property type="molecule type" value="Genomic_DNA"/>
</dbReference>
<dbReference type="InterPro" id="IPR044068">
    <property type="entry name" value="CB"/>
</dbReference>
<evidence type="ECO:0000256" key="11">
    <source>
        <dbReference type="HAMAP-Rule" id="MF_01807"/>
    </source>
</evidence>
<gene>
    <name evidence="11" type="primary">xerD</name>
    <name evidence="14" type="ORF">SAMN04487970_100186</name>
</gene>
<dbReference type="Gene3D" id="1.10.150.130">
    <property type="match status" value="1"/>
</dbReference>
<dbReference type="PANTHER" id="PTHR30349">
    <property type="entry name" value="PHAGE INTEGRASE-RELATED"/>
    <property type="match status" value="1"/>
</dbReference>
<proteinExistence type="inferred from homology"/>
<dbReference type="InterPro" id="IPR002104">
    <property type="entry name" value="Integrase_catalytic"/>
</dbReference>
<keyword evidence="5 11" id="KW-0132">Cell division</keyword>
<evidence type="ECO:0000259" key="13">
    <source>
        <dbReference type="PROSITE" id="PS51900"/>
    </source>
</evidence>
<dbReference type="HAMAP" id="MF_01807">
    <property type="entry name" value="Recomb_XerD"/>
    <property type="match status" value="1"/>
</dbReference>
<keyword evidence="15" id="KW-1185">Reference proteome</keyword>
<comment type="subcellular location">
    <subcellularLocation>
        <location evidence="1 11">Cytoplasm</location>
    </subcellularLocation>
</comment>
<evidence type="ECO:0000256" key="3">
    <source>
        <dbReference type="ARBA" id="ARBA00015810"/>
    </source>
</evidence>